<sequence length="124" mass="13928">MLPPGSPGRKILGFLFGINDRINNLMWSHDKDIPTEHVDYTLVTMILGDESGAGGLQPQIELYDDLGSMIGHRMTKDSDRIEKNNNLDDSIQKSRAQLARRQDDNAKIRRHKPRSSDAICISAI</sequence>
<reference evidence="2" key="1">
    <citation type="submission" date="2021-06" db="EMBL/GenBank/DDBJ databases">
        <title>Comparative genomics, transcriptomics and evolutionary studies reveal genomic signatures of adaptation to plant cell wall in hemibiotrophic fungi.</title>
        <authorList>
            <consortium name="DOE Joint Genome Institute"/>
            <person name="Baroncelli R."/>
            <person name="Diaz J.F."/>
            <person name="Benocci T."/>
            <person name="Peng M."/>
            <person name="Battaglia E."/>
            <person name="Haridas S."/>
            <person name="Andreopoulos W."/>
            <person name="Labutti K."/>
            <person name="Pangilinan J."/>
            <person name="Floch G.L."/>
            <person name="Makela M.R."/>
            <person name="Henrissat B."/>
            <person name="Grigoriev I.V."/>
            <person name="Crouch J.A."/>
            <person name="De Vries R.P."/>
            <person name="Sukno S.A."/>
            <person name="Thon M.R."/>
        </authorList>
    </citation>
    <scope>NUCLEOTIDE SEQUENCE</scope>
    <source>
        <strain evidence="2">CBS 193.32</strain>
    </source>
</reference>
<dbReference type="RefSeq" id="XP_060429063.1">
    <property type="nucleotide sequence ID" value="XM_060572455.1"/>
</dbReference>
<dbReference type="GeneID" id="85456981"/>
<gene>
    <name evidence="2" type="ORF">BDP55DRAFT_632695</name>
</gene>
<feature type="region of interest" description="Disordered" evidence="1">
    <location>
        <begin position="83"/>
        <end position="115"/>
    </location>
</feature>
<name>A0AAJ0AJJ3_9PEZI</name>
<proteinExistence type="predicted"/>
<dbReference type="EMBL" id="JAHMHR010000023">
    <property type="protein sequence ID" value="KAK1675060.1"/>
    <property type="molecule type" value="Genomic_DNA"/>
</dbReference>
<accession>A0AAJ0AJJ3</accession>
<feature type="compositionally biased region" description="Basic and acidic residues" evidence="1">
    <location>
        <begin position="83"/>
        <end position="92"/>
    </location>
</feature>
<protein>
    <submittedName>
        <fullName evidence="2">Uncharacterized protein</fullName>
    </submittedName>
</protein>
<evidence type="ECO:0000313" key="3">
    <source>
        <dbReference type="Proteomes" id="UP001224890"/>
    </source>
</evidence>
<evidence type="ECO:0000256" key="1">
    <source>
        <dbReference type="SAM" id="MobiDB-lite"/>
    </source>
</evidence>
<keyword evidence="3" id="KW-1185">Reference proteome</keyword>
<comment type="caution">
    <text evidence="2">The sequence shown here is derived from an EMBL/GenBank/DDBJ whole genome shotgun (WGS) entry which is preliminary data.</text>
</comment>
<evidence type="ECO:0000313" key="2">
    <source>
        <dbReference type="EMBL" id="KAK1675060.1"/>
    </source>
</evidence>
<dbReference type="AlphaFoldDB" id="A0AAJ0AJJ3"/>
<dbReference type="Proteomes" id="UP001224890">
    <property type="component" value="Unassembled WGS sequence"/>
</dbReference>
<organism evidence="2 3">
    <name type="scientific">Colletotrichum godetiae</name>
    <dbReference type="NCBI Taxonomy" id="1209918"/>
    <lineage>
        <taxon>Eukaryota</taxon>
        <taxon>Fungi</taxon>
        <taxon>Dikarya</taxon>
        <taxon>Ascomycota</taxon>
        <taxon>Pezizomycotina</taxon>
        <taxon>Sordariomycetes</taxon>
        <taxon>Hypocreomycetidae</taxon>
        <taxon>Glomerellales</taxon>
        <taxon>Glomerellaceae</taxon>
        <taxon>Colletotrichum</taxon>
        <taxon>Colletotrichum acutatum species complex</taxon>
    </lineage>
</organism>